<name>A0A5Y2ZXN3_SALER</name>
<protein>
    <submittedName>
        <fullName evidence="2">DUF262 domain-containing protein</fullName>
    </submittedName>
</protein>
<organism evidence="2">
    <name type="scientific">Salmonella enterica</name>
    <name type="common">Salmonella choleraesuis</name>
    <dbReference type="NCBI Taxonomy" id="28901"/>
    <lineage>
        <taxon>Bacteria</taxon>
        <taxon>Pseudomonadati</taxon>
        <taxon>Pseudomonadota</taxon>
        <taxon>Gammaproteobacteria</taxon>
        <taxon>Enterobacterales</taxon>
        <taxon>Enterobacteriaceae</taxon>
        <taxon>Salmonella</taxon>
    </lineage>
</organism>
<proteinExistence type="predicted"/>
<dbReference type="Pfam" id="PF03235">
    <property type="entry name" value="GmrSD_N"/>
    <property type="match status" value="1"/>
</dbReference>
<comment type="caution">
    <text evidence="2">The sequence shown here is derived from an EMBL/GenBank/DDBJ whole genome shotgun (WGS) entry which is preliminary data.</text>
</comment>
<reference evidence="2" key="1">
    <citation type="submission" date="2019-07" db="EMBL/GenBank/DDBJ databases">
        <authorList>
            <consortium name="PulseNet: The National Subtyping Network for Foodborne Disease Surveillance"/>
            <person name="Tarr C.L."/>
            <person name="Trees E."/>
            <person name="Katz L.S."/>
            <person name="Carleton-Romer H.A."/>
            <person name="Stroika S."/>
            <person name="Kucerova Z."/>
            <person name="Roache K.F."/>
            <person name="Sabol A.L."/>
            <person name="Besser J."/>
            <person name="Gerner-Smidt P."/>
        </authorList>
    </citation>
    <scope>NUCLEOTIDE SEQUENCE</scope>
    <source>
        <strain evidence="2">PNUSAS081329</strain>
    </source>
</reference>
<dbReference type="InterPro" id="IPR004919">
    <property type="entry name" value="GmrSD_N"/>
</dbReference>
<gene>
    <name evidence="2" type="ORF">FNG02_15060</name>
</gene>
<dbReference type="EMBL" id="AAIPPN010000005">
    <property type="protein sequence ID" value="ECG8066793.1"/>
    <property type="molecule type" value="Genomic_DNA"/>
</dbReference>
<dbReference type="AlphaFoldDB" id="A0A5Y2ZXN3"/>
<accession>A0A5Y2ZXN3</accession>
<dbReference type="Gene3D" id="3.30.950.30">
    <property type="entry name" value="Schlafen, AAA domain"/>
    <property type="match status" value="1"/>
</dbReference>
<feature type="domain" description="GmrSD restriction endonucleases N-terminal" evidence="1">
    <location>
        <begin position="25"/>
        <end position="171"/>
    </location>
</feature>
<evidence type="ECO:0000259" key="1">
    <source>
        <dbReference type="Pfam" id="PF03235"/>
    </source>
</evidence>
<dbReference type="PANTHER" id="PTHR39639:SF1">
    <property type="entry name" value="DUF262 DOMAIN-CONTAINING PROTEIN"/>
    <property type="match status" value="1"/>
</dbReference>
<sequence>MKMSSAVTPQLVQRVFELYLENKLVVNRRYQRKLVWTIEEKEKFIDSLASGYPIPLILTSKQEGSGADVGVLEILDGLQRLNAITSFIECDFSLNGKYFDLETTSLTKKQKDSGELLQKTPILDNKTCSAILNYQIPFLTTHINTPAFIDETFRRINTGGRRLSMQDVRQAGSLGIVPETINRISNYVRKDSSRTDVVTLRNMKNISIGDDRLNYGININDIFWVKSDIIRKEDIRESRDEELITHLLSYVSVPRECHTTSDYLNKVYDASTREHQNLASTLEKYKEDFIIKSFNYIFDELNKVFKDDRGNFSDTIYSNRKQKSSRCFQVIFLSMYELIINDGMAVSNYKDLHTSLKGIYDKHYKSIMGNGRKWHNDERTGLIEATKGIISKHFIKSKDNTFEPGNWIRNIENIINESKTEQQSYDFKMGLMTLSNTKREFNFSLVDKILKTLTAMTNSISGECTVIVGVAESESDAKDHEMKFRRSYIKYNNKFIVGIDSEADFLHGGIEQYLKQLKDYIGKTKLISDDFKKRVLNRLSNFTYKEKEILIFRAERGISPEAYDNKYYERHLSHNAEVTPGAAMNDLFRRF</sequence>
<evidence type="ECO:0000313" key="2">
    <source>
        <dbReference type="EMBL" id="ECG8066793.1"/>
    </source>
</evidence>
<dbReference type="InterPro" id="IPR038461">
    <property type="entry name" value="Schlafen_AlbA_2_dom_sf"/>
</dbReference>
<dbReference type="PANTHER" id="PTHR39639">
    <property type="entry name" value="CHROMOSOME 16, WHOLE GENOME SHOTGUN SEQUENCE"/>
    <property type="match status" value="1"/>
</dbReference>